<dbReference type="InterPro" id="IPR012334">
    <property type="entry name" value="Pectin_lyas_fold"/>
</dbReference>
<dbReference type="EMBL" id="MATO01000008">
    <property type="protein sequence ID" value="OCS93473.1"/>
    <property type="molecule type" value="Genomic_DNA"/>
</dbReference>
<proteinExistence type="predicted"/>
<feature type="transmembrane region" description="Helical" evidence="1">
    <location>
        <begin position="415"/>
        <end position="432"/>
    </location>
</feature>
<gene>
    <name evidence="4" type="ORF">A6K76_05395</name>
</gene>
<dbReference type="AlphaFoldDB" id="A0A1C0Z251"/>
<dbReference type="Pfam" id="PF05048">
    <property type="entry name" value="NosD"/>
    <property type="match status" value="1"/>
</dbReference>
<organism evidence="4 5">
    <name type="scientific">Caryophanon latum</name>
    <dbReference type="NCBI Taxonomy" id="33977"/>
    <lineage>
        <taxon>Bacteria</taxon>
        <taxon>Bacillati</taxon>
        <taxon>Bacillota</taxon>
        <taxon>Bacilli</taxon>
        <taxon>Bacillales</taxon>
        <taxon>Caryophanaceae</taxon>
        <taxon>Caryophanon</taxon>
    </lineage>
</organism>
<evidence type="ECO:0000259" key="3">
    <source>
        <dbReference type="Pfam" id="PF05048"/>
    </source>
</evidence>
<dbReference type="Gene3D" id="2.160.20.10">
    <property type="entry name" value="Single-stranded right-handed beta-helix, Pectin lyase-like"/>
    <property type="match status" value="1"/>
</dbReference>
<name>A0A1C0Z251_9BACL</name>
<dbReference type="SMART" id="SM00710">
    <property type="entry name" value="PbH1"/>
    <property type="match status" value="8"/>
</dbReference>
<comment type="caution">
    <text evidence="4">The sequence shown here is derived from an EMBL/GenBank/DDBJ whole genome shotgun (WGS) entry which is preliminary data.</text>
</comment>
<reference evidence="4 5" key="1">
    <citation type="submission" date="2016-07" db="EMBL/GenBank/DDBJ databases">
        <title>Caryophanon latum genome sequencing.</title>
        <authorList>
            <person name="Verma A."/>
            <person name="Pal Y."/>
            <person name="Krishnamurthi S."/>
        </authorList>
    </citation>
    <scope>NUCLEOTIDE SEQUENCE [LARGE SCALE GENOMIC DNA]</scope>
    <source>
        <strain evidence="4 5">DSM 14151</strain>
    </source>
</reference>
<keyword evidence="1" id="KW-0812">Transmembrane</keyword>
<dbReference type="InterPro" id="IPR022441">
    <property type="entry name" value="Para_beta_helix_rpt-2"/>
</dbReference>
<evidence type="ECO:0000313" key="5">
    <source>
        <dbReference type="Proteomes" id="UP000093482"/>
    </source>
</evidence>
<evidence type="ECO:0000256" key="1">
    <source>
        <dbReference type="SAM" id="Phobius"/>
    </source>
</evidence>
<feature type="chain" id="PRO_5008649349" description="Periplasmic copper-binding protein NosD beta helix domain-containing protein" evidence="2">
    <location>
        <begin position="17"/>
        <end position="437"/>
    </location>
</feature>
<dbReference type="InterPro" id="IPR007742">
    <property type="entry name" value="NosD_dom"/>
</dbReference>
<dbReference type="InterPro" id="IPR011050">
    <property type="entry name" value="Pectin_lyase_fold/virulence"/>
</dbReference>
<dbReference type="NCBIfam" id="TIGR03804">
    <property type="entry name" value="para_beta_helix"/>
    <property type="match status" value="2"/>
</dbReference>
<dbReference type="SUPFAM" id="SSF51126">
    <property type="entry name" value="Pectin lyase-like"/>
    <property type="match status" value="1"/>
</dbReference>
<protein>
    <recommendedName>
        <fullName evidence="3">Periplasmic copper-binding protein NosD beta helix domain-containing protein</fullName>
    </recommendedName>
</protein>
<evidence type="ECO:0000256" key="2">
    <source>
        <dbReference type="SAM" id="SignalP"/>
    </source>
</evidence>
<dbReference type="InterPro" id="IPR006626">
    <property type="entry name" value="PbH1"/>
</dbReference>
<keyword evidence="1" id="KW-1133">Transmembrane helix</keyword>
<feature type="domain" description="Periplasmic copper-binding protein NosD beta helix" evidence="3">
    <location>
        <begin position="150"/>
        <end position="334"/>
    </location>
</feature>
<keyword evidence="2" id="KW-0732">Signal</keyword>
<keyword evidence="5" id="KW-1185">Reference proteome</keyword>
<accession>A0A1C0Z251</accession>
<keyword evidence="1" id="KW-0472">Membrane</keyword>
<dbReference type="Proteomes" id="UP000093482">
    <property type="component" value="Unassembled WGS sequence"/>
</dbReference>
<sequence>MIVVLLSFVLPMHTYAANDHEDHHTTEEFTPIERDPNEKSELQELIDATPANGVLKLEDRTYRGSMSITRPITIEGTDDTAVKSLNVVFTIENTENVTLRNLHLEANVLALYASKINNLTLENVTIASSPAAIHINKSQNVSLNNLDIIGMEGHFAKKENAVALFDVNKATLTNMSIQNMLDAIYVERVQHLTAHDNVVSGNRYGFHVMYSDYISFSNNTITNNMTGLMIMIAKDVQLRENMIEQHNDLNSIGTYLYDVEDVAFKNNTVRENTMAFDLQNARNTVISDNVFSTNGTVLQLKKSGTADVHSNMFYANILTARADAESFALRKNSYDDFSGYDFDEDGYGDTPYIASNAFGQWMVQKPVYQYYMGSPAVTVLNTIETAVTGNAKSLIIDEHPQIIQNEVALTWQPQWVLFGTLLTTLAGLFWTIRRWFM</sequence>
<feature type="signal peptide" evidence="2">
    <location>
        <begin position="1"/>
        <end position="16"/>
    </location>
</feature>
<evidence type="ECO:0000313" key="4">
    <source>
        <dbReference type="EMBL" id="OCS93473.1"/>
    </source>
</evidence>